<evidence type="ECO:0000313" key="3">
    <source>
        <dbReference type="Proteomes" id="UP000253831"/>
    </source>
</evidence>
<protein>
    <submittedName>
        <fullName evidence="2">Type VI secretion system tip protein VgrG</fullName>
    </submittedName>
</protein>
<organism evidence="2 3">
    <name type="scientific">Candidatus Accumulibacter meliphilus</name>
    <dbReference type="NCBI Taxonomy" id="2211374"/>
    <lineage>
        <taxon>Bacteria</taxon>
        <taxon>Pseudomonadati</taxon>
        <taxon>Pseudomonadota</taxon>
        <taxon>Betaproteobacteria</taxon>
        <taxon>Candidatus Accumulibacter</taxon>
    </lineage>
</organism>
<dbReference type="InterPro" id="IPR037026">
    <property type="entry name" value="Vgr_OB-fold_dom_sf"/>
</dbReference>
<accession>A0A369XUL1</accession>
<dbReference type="AlphaFoldDB" id="A0A369XUL1"/>
<dbReference type="Proteomes" id="UP000253831">
    <property type="component" value="Unassembled WGS sequence"/>
</dbReference>
<name>A0A369XUL1_9PROT</name>
<dbReference type="NCBIfam" id="TIGR01646">
    <property type="entry name" value="vgr_GE"/>
    <property type="match status" value="1"/>
</dbReference>
<dbReference type="Pfam" id="PF04717">
    <property type="entry name" value="Phage_base_V"/>
    <property type="match status" value="1"/>
</dbReference>
<dbReference type="SUPFAM" id="SSF69255">
    <property type="entry name" value="gp5 N-terminal domain-like"/>
    <property type="match status" value="1"/>
</dbReference>
<evidence type="ECO:0000259" key="1">
    <source>
        <dbReference type="Pfam" id="PF04717"/>
    </source>
</evidence>
<sequence length="546" mass="59785">MSVVTATILSEQKQIDEVYQLLAIDIRREVNRIPCATLVLVDGDAAKREFALSNDQVFEPGKEIEIVLRYEAETEDATLFKGRVITHGVEASARGSLLRVEIKDAAVKLTQTRKSAVFIDQSDDEVIKKIIEDGKLKAGTVEVTQPKHPQIVQYGCSDWDFLVSRADIQGLLTVVEDGEISVRKADASAKPKHRFDYGIDEIYDFEFQVDAGNQYPSVKSSGWDLKQAAPTDPADAKAFSLSQGDLDGAKLADAVGFEPCLLSHPVPVAQEELQAWADARMMRSRMSMIRGRLATRGLAELKLLDVIEIDGVGMRFNGKTLITGICHRVDRDGWRSDIQFGLSPRAFCREEGVADVPAAGLLPGVSGLQIGVVDKFVEDPDKELRVKVVLAGIGAKTEALWARLAAPDAGKDRGCFFRPEEGDEVVVGFFNQDPRQPVILGALYGSKNTAPPDCAEITKDNLKKGFVTRAGTKILFNDDKKASLTLETASENKLRLDDDKETIEISDQHGNKITLDKDGITIESAKDLKFKASGNVEIQGAKVDVK</sequence>
<dbReference type="InterPro" id="IPR006533">
    <property type="entry name" value="T6SS_Vgr_RhsGE"/>
</dbReference>
<dbReference type="SUPFAM" id="SSF69279">
    <property type="entry name" value="Phage tail proteins"/>
    <property type="match status" value="1"/>
</dbReference>
<dbReference type="Pfam" id="PF05954">
    <property type="entry name" value="Phage_GPD"/>
    <property type="match status" value="1"/>
</dbReference>
<dbReference type="InterPro" id="IPR006531">
    <property type="entry name" value="Gp5/Vgr_OB"/>
</dbReference>
<comment type="caution">
    <text evidence="2">The sequence shown here is derived from an EMBL/GenBank/DDBJ whole genome shotgun (WGS) entry which is preliminary data.</text>
</comment>
<reference evidence="2 3" key="1">
    <citation type="submission" date="2018-05" db="EMBL/GenBank/DDBJ databases">
        <title>Integrated omic analyses show evidence that a Ca. Accumulibacter phosphatis strain performs denitrification under micro-aerobic conditions.</title>
        <authorList>
            <person name="Camejo P.Y."/>
            <person name="Katherine M.D."/>
            <person name="Daniel N.R."/>
        </authorList>
    </citation>
    <scope>NUCLEOTIDE SEQUENCE [LARGE SCALE GENOMIC DNA]</scope>
    <source>
        <strain evidence="2">UW-LDO-IC</strain>
    </source>
</reference>
<feature type="domain" description="Gp5/Type VI secretion system Vgr protein OB-fold" evidence="1">
    <location>
        <begin position="370"/>
        <end position="444"/>
    </location>
</feature>
<evidence type="ECO:0000313" key="2">
    <source>
        <dbReference type="EMBL" id="RDE52089.1"/>
    </source>
</evidence>
<dbReference type="Gene3D" id="3.55.50.10">
    <property type="entry name" value="Baseplate protein-like domains"/>
    <property type="match status" value="1"/>
</dbReference>
<gene>
    <name evidence="2" type="ORF">DVS81_02325</name>
</gene>
<dbReference type="Gene3D" id="2.40.50.230">
    <property type="entry name" value="Gp5 N-terminal domain"/>
    <property type="match status" value="1"/>
</dbReference>
<proteinExistence type="predicted"/>
<dbReference type="EMBL" id="QPGA01000002">
    <property type="protein sequence ID" value="RDE52089.1"/>
    <property type="molecule type" value="Genomic_DNA"/>
</dbReference>